<dbReference type="InterPro" id="IPR020846">
    <property type="entry name" value="MFS_dom"/>
</dbReference>
<dbReference type="GO" id="GO:0005886">
    <property type="term" value="C:plasma membrane"/>
    <property type="evidence" value="ECO:0007669"/>
    <property type="project" value="UniProtKB-SubCell"/>
</dbReference>
<dbReference type="CDD" id="cd17321">
    <property type="entry name" value="MFS_MMR_MDR_like"/>
    <property type="match status" value="1"/>
</dbReference>
<accession>A0A081PCB0</accession>
<evidence type="ECO:0000256" key="3">
    <source>
        <dbReference type="ARBA" id="ARBA00022475"/>
    </source>
</evidence>
<evidence type="ECO:0000256" key="4">
    <source>
        <dbReference type="ARBA" id="ARBA00022692"/>
    </source>
</evidence>
<feature type="transmembrane region" description="Helical" evidence="7">
    <location>
        <begin position="80"/>
        <end position="99"/>
    </location>
</feature>
<dbReference type="AlphaFoldDB" id="A0A081PCB0"/>
<reference evidence="9 10" key="1">
    <citation type="journal article" date="1992" name="Int. J. Syst. Bacteriol.">
        <title>Sphingobacterium antarcticus sp. nov. a Psychrotrophic Bacterium from the Soils of Schirmacher Oasis, Antarctica.</title>
        <authorList>
            <person name="Shivaji S."/>
            <person name="Ray M.K."/>
            <person name="Rao N.S."/>
            <person name="Saiserr L."/>
            <person name="Jagannadham M.V."/>
            <person name="Kumar G.S."/>
            <person name="Reddy G."/>
            <person name="Bhargava P.M."/>
        </authorList>
    </citation>
    <scope>NUCLEOTIDE SEQUENCE [LARGE SCALE GENOMIC DNA]</scope>
    <source>
        <strain evidence="9 10">4BY</strain>
    </source>
</reference>
<evidence type="ECO:0000256" key="5">
    <source>
        <dbReference type="ARBA" id="ARBA00022989"/>
    </source>
</evidence>
<keyword evidence="3" id="KW-1003">Cell membrane</keyword>
<dbReference type="SUPFAM" id="SSF103473">
    <property type="entry name" value="MFS general substrate transporter"/>
    <property type="match status" value="1"/>
</dbReference>
<keyword evidence="4 7" id="KW-0812">Transmembrane</keyword>
<feature type="transmembrane region" description="Helical" evidence="7">
    <location>
        <begin position="200"/>
        <end position="220"/>
    </location>
</feature>
<feature type="domain" description="Major facilitator superfamily (MFS) profile" evidence="8">
    <location>
        <begin position="14"/>
        <end position="509"/>
    </location>
</feature>
<dbReference type="PROSITE" id="PS50850">
    <property type="entry name" value="MFS"/>
    <property type="match status" value="1"/>
</dbReference>
<protein>
    <submittedName>
        <fullName evidence="9">Major facilitator transporter</fullName>
    </submittedName>
</protein>
<keyword evidence="2" id="KW-0813">Transport</keyword>
<feature type="transmembrane region" description="Helical" evidence="7">
    <location>
        <begin position="165"/>
        <end position="188"/>
    </location>
</feature>
<feature type="transmembrane region" description="Helical" evidence="7">
    <location>
        <begin position="50"/>
        <end position="68"/>
    </location>
</feature>
<dbReference type="RefSeq" id="WP_037444143.1">
    <property type="nucleotide sequence ID" value="NZ_JNFF01000116.1"/>
</dbReference>
<dbReference type="PANTHER" id="PTHR42718:SF42">
    <property type="entry name" value="EXPORT PROTEIN"/>
    <property type="match status" value="1"/>
</dbReference>
<dbReference type="Gene3D" id="1.20.1720.10">
    <property type="entry name" value="Multidrug resistance protein D"/>
    <property type="match status" value="1"/>
</dbReference>
<name>A0A081PCB0_9SPHI</name>
<feature type="transmembrane region" description="Helical" evidence="7">
    <location>
        <begin position="365"/>
        <end position="388"/>
    </location>
</feature>
<organism evidence="9 10">
    <name type="scientific">Pedobacter antarcticus 4BY</name>
    <dbReference type="NCBI Taxonomy" id="1358423"/>
    <lineage>
        <taxon>Bacteria</taxon>
        <taxon>Pseudomonadati</taxon>
        <taxon>Bacteroidota</taxon>
        <taxon>Sphingobacteriia</taxon>
        <taxon>Sphingobacteriales</taxon>
        <taxon>Sphingobacteriaceae</taxon>
        <taxon>Pedobacter</taxon>
    </lineage>
</organism>
<evidence type="ECO:0000256" key="6">
    <source>
        <dbReference type="ARBA" id="ARBA00023136"/>
    </source>
</evidence>
<dbReference type="Gene3D" id="1.20.1250.20">
    <property type="entry name" value="MFS general substrate transporter like domains"/>
    <property type="match status" value="1"/>
</dbReference>
<evidence type="ECO:0000256" key="7">
    <source>
        <dbReference type="SAM" id="Phobius"/>
    </source>
</evidence>
<comment type="caution">
    <text evidence="9">The sequence shown here is derived from an EMBL/GenBank/DDBJ whole genome shotgun (WGS) entry which is preliminary data.</text>
</comment>
<dbReference type="Pfam" id="PF07690">
    <property type="entry name" value="MFS_1"/>
    <property type="match status" value="1"/>
</dbReference>
<evidence type="ECO:0000313" key="10">
    <source>
        <dbReference type="Proteomes" id="UP000028007"/>
    </source>
</evidence>
<dbReference type="NCBIfam" id="TIGR00711">
    <property type="entry name" value="efflux_EmrB"/>
    <property type="match status" value="1"/>
</dbReference>
<feature type="transmembrane region" description="Helical" evidence="7">
    <location>
        <begin position="409"/>
        <end position="430"/>
    </location>
</feature>
<feature type="transmembrane region" description="Helical" evidence="7">
    <location>
        <begin position="226"/>
        <end position="248"/>
    </location>
</feature>
<feature type="transmembrane region" description="Helical" evidence="7">
    <location>
        <begin position="12"/>
        <end position="35"/>
    </location>
</feature>
<feature type="transmembrane region" description="Helical" evidence="7">
    <location>
        <begin position="260"/>
        <end position="282"/>
    </location>
</feature>
<dbReference type="GO" id="GO:0022857">
    <property type="term" value="F:transmembrane transporter activity"/>
    <property type="evidence" value="ECO:0007669"/>
    <property type="project" value="InterPro"/>
</dbReference>
<keyword evidence="5 7" id="KW-1133">Transmembrane helix</keyword>
<keyword evidence="10" id="KW-1185">Reference proteome</keyword>
<dbReference type="InterPro" id="IPR011701">
    <property type="entry name" value="MFS"/>
</dbReference>
<evidence type="ECO:0000256" key="2">
    <source>
        <dbReference type="ARBA" id="ARBA00022448"/>
    </source>
</evidence>
<keyword evidence="6 7" id="KW-0472">Membrane</keyword>
<dbReference type="EMBL" id="JNFF01000116">
    <property type="protein sequence ID" value="KEQ28333.1"/>
    <property type="molecule type" value="Genomic_DNA"/>
</dbReference>
<feature type="transmembrane region" description="Helical" evidence="7">
    <location>
        <begin position="302"/>
        <end position="321"/>
    </location>
</feature>
<feature type="transmembrane region" description="Helical" evidence="7">
    <location>
        <begin position="485"/>
        <end position="505"/>
    </location>
</feature>
<feature type="transmembrane region" description="Helical" evidence="7">
    <location>
        <begin position="138"/>
        <end position="159"/>
    </location>
</feature>
<evidence type="ECO:0000256" key="1">
    <source>
        <dbReference type="ARBA" id="ARBA00004651"/>
    </source>
</evidence>
<gene>
    <name evidence="9" type="ORF">N180_01495</name>
</gene>
<dbReference type="eggNOG" id="COG0477">
    <property type="taxonomic scope" value="Bacteria"/>
</dbReference>
<feature type="transmembrane region" description="Helical" evidence="7">
    <location>
        <begin position="333"/>
        <end position="353"/>
    </location>
</feature>
<comment type="subcellular location">
    <subcellularLocation>
        <location evidence="1">Cell membrane</location>
        <topology evidence="1">Multi-pass membrane protein</topology>
    </subcellularLocation>
</comment>
<feature type="transmembrane region" description="Helical" evidence="7">
    <location>
        <begin position="105"/>
        <end position="126"/>
    </location>
</feature>
<proteinExistence type="predicted"/>
<dbReference type="InterPro" id="IPR004638">
    <property type="entry name" value="EmrB-like"/>
</dbReference>
<dbReference type="OrthoDB" id="783189at2"/>
<dbReference type="Proteomes" id="UP000028007">
    <property type="component" value="Unassembled WGS sequence"/>
</dbReference>
<sequence>MATVALRSSQGKWVMVCTIMASAMAFIDATALNVILPSLQKNLKASGPDLFWILNAYLLMLASLILIGGTLGDKLGRKKVFMTGIFIFILGSVACGFSSGATMLIIFRLIQGIGGALMIPGSLSLISSSINEKERGKAIGTWSAATTLVTMGGPALGGALADAGLWRYIFFINVPIGLIVLFFLTSKVSESKEETAHTGLDFYGAITIAAGLAMLTFGFLRLPAVGFIHLQSFGSIAGGIVFLFAFIGIERKSSHPMMPLSLFSNLIFSGTNLLTFFLYAGLGTGMLFISLNMVQVQGYTQLESGLTFLPFTFFMVINARYAGSLADKYGPRIFLISGPFLAGTGLLLLSFIGQTSGASDYWTSFFPGILVFGFGMSLTVAPLTAAVMGSVSDNLSGTASGVNNAVSRIAGVFANAVLGSVAVLLFSAALQKEIKTDTFDLQQKQTIIAQAANLGNASVPEGFTLTEGQKIKKAYQAGFINSYNVIMKISAVLGYTASLMALIFIRKKATKITPDYKQCLSA</sequence>
<dbReference type="PANTHER" id="PTHR42718">
    <property type="entry name" value="MAJOR FACILITATOR SUPERFAMILY MULTIDRUG TRANSPORTER MFSC"/>
    <property type="match status" value="1"/>
</dbReference>
<evidence type="ECO:0000259" key="8">
    <source>
        <dbReference type="PROSITE" id="PS50850"/>
    </source>
</evidence>
<evidence type="ECO:0000313" key="9">
    <source>
        <dbReference type="EMBL" id="KEQ28333.1"/>
    </source>
</evidence>
<dbReference type="InterPro" id="IPR036259">
    <property type="entry name" value="MFS_trans_sf"/>
</dbReference>